<dbReference type="GeneID" id="54466841"/>
<reference evidence="3" key="2">
    <citation type="submission" date="2020-04" db="EMBL/GenBank/DDBJ databases">
        <authorList>
            <consortium name="NCBI Genome Project"/>
        </authorList>
    </citation>
    <scope>NUCLEOTIDE SEQUENCE</scope>
    <source>
        <strain evidence="3">CBS 304.34</strain>
    </source>
</reference>
<accession>A0A6A6Y9G6</accession>
<reference evidence="1 3" key="1">
    <citation type="journal article" date="2020" name="Stud. Mycol.">
        <title>101 Dothideomycetes genomes: a test case for predicting lifestyles and emergence of pathogens.</title>
        <authorList>
            <person name="Haridas S."/>
            <person name="Albert R."/>
            <person name="Binder M."/>
            <person name="Bloem J."/>
            <person name="Labutti K."/>
            <person name="Salamov A."/>
            <person name="Andreopoulos B."/>
            <person name="Baker S."/>
            <person name="Barry K."/>
            <person name="Bills G."/>
            <person name="Bluhm B."/>
            <person name="Cannon C."/>
            <person name="Castanera R."/>
            <person name="Culley D."/>
            <person name="Daum C."/>
            <person name="Ezra D."/>
            <person name="Gonzalez J."/>
            <person name="Henrissat B."/>
            <person name="Kuo A."/>
            <person name="Liang C."/>
            <person name="Lipzen A."/>
            <person name="Lutzoni F."/>
            <person name="Magnuson J."/>
            <person name="Mondo S."/>
            <person name="Nolan M."/>
            <person name="Ohm R."/>
            <person name="Pangilinan J."/>
            <person name="Park H.-J."/>
            <person name="Ramirez L."/>
            <person name="Alfaro M."/>
            <person name="Sun H."/>
            <person name="Tritt A."/>
            <person name="Yoshinaga Y."/>
            <person name="Zwiers L.-H."/>
            <person name="Turgeon B."/>
            <person name="Goodwin S."/>
            <person name="Spatafora J."/>
            <person name="Crous P."/>
            <person name="Grigoriev I."/>
        </authorList>
    </citation>
    <scope>NUCLEOTIDE SEQUENCE</scope>
    <source>
        <strain evidence="1 3">CBS 304.34</strain>
    </source>
</reference>
<evidence type="ECO:0000313" key="3">
    <source>
        <dbReference type="RefSeq" id="XP_033572157.1"/>
    </source>
</evidence>
<name>A0A6A6Y9G6_9PEZI</name>
<evidence type="ECO:0000313" key="2">
    <source>
        <dbReference type="Proteomes" id="UP000504636"/>
    </source>
</evidence>
<organism evidence="1">
    <name type="scientific">Mytilinidion resinicola</name>
    <dbReference type="NCBI Taxonomy" id="574789"/>
    <lineage>
        <taxon>Eukaryota</taxon>
        <taxon>Fungi</taxon>
        <taxon>Dikarya</taxon>
        <taxon>Ascomycota</taxon>
        <taxon>Pezizomycotina</taxon>
        <taxon>Dothideomycetes</taxon>
        <taxon>Pleosporomycetidae</taxon>
        <taxon>Mytilinidiales</taxon>
        <taxon>Mytilinidiaceae</taxon>
        <taxon>Mytilinidion</taxon>
    </lineage>
</organism>
<evidence type="ECO:0000313" key="1">
    <source>
        <dbReference type="EMBL" id="KAF2805193.1"/>
    </source>
</evidence>
<protein>
    <submittedName>
        <fullName evidence="1 3">Uncharacterized protein</fullName>
    </submittedName>
</protein>
<gene>
    <name evidence="1 3" type="ORF">BDZ99DRAFT_524903</name>
</gene>
<reference evidence="3" key="3">
    <citation type="submission" date="2025-04" db="UniProtKB">
        <authorList>
            <consortium name="RefSeq"/>
        </authorList>
    </citation>
    <scope>IDENTIFICATION</scope>
    <source>
        <strain evidence="3">CBS 304.34</strain>
    </source>
</reference>
<proteinExistence type="predicted"/>
<dbReference type="EMBL" id="MU003710">
    <property type="protein sequence ID" value="KAF2805193.1"/>
    <property type="molecule type" value="Genomic_DNA"/>
</dbReference>
<keyword evidence="2" id="KW-1185">Reference proteome</keyword>
<dbReference type="AlphaFoldDB" id="A0A6A6Y9G6"/>
<dbReference type="Proteomes" id="UP000504636">
    <property type="component" value="Unplaced"/>
</dbReference>
<dbReference type="OrthoDB" id="10637512at2759"/>
<sequence>MRTLDSLPSELRQQIVLNSISYEFQEVIPTSPVLPADEEPPSPIPRIRVHTPLSGVCKILQADTQEVLRRWPDAKTGSFGPLETPWDLRCLNLLSRYFTQRATTLNRAWPGIQEMEIHLFDHRKTSWDYPKGQSIGYDLAAALQHECILREWSGDFEGWIPASIKVLKIDLTIPSGPLKVLDECGQGGAHVLEHERVEFQGKFWYHLFDQVVRTLSNIIWDNGFLNFPNKMEHIAPALENLVIETIGTAPDSQVYAMANTRELWRGKWEKKQEILSAYSSTDSKIVLDLSNYTRQIKAKRVELGLDTMENV</sequence>
<dbReference type="RefSeq" id="XP_033572157.1">
    <property type="nucleotide sequence ID" value="XM_033725948.1"/>
</dbReference>